<evidence type="ECO:0000256" key="3">
    <source>
        <dbReference type="ARBA" id="ARBA00022692"/>
    </source>
</evidence>
<keyword evidence="4" id="KW-0256">Endoplasmic reticulum</keyword>
<evidence type="ECO:0000256" key="2">
    <source>
        <dbReference type="ARBA" id="ARBA00022064"/>
    </source>
</evidence>
<feature type="region of interest" description="Disordered" evidence="9">
    <location>
        <begin position="186"/>
        <end position="208"/>
    </location>
</feature>
<evidence type="ECO:0000256" key="4">
    <source>
        <dbReference type="ARBA" id="ARBA00022824"/>
    </source>
</evidence>
<feature type="compositionally biased region" description="Basic and acidic residues" evidence="9">
    <location>
        <begin position="794"/>
        <end position="804"/>
    </location>
</feature>
<evidence type="ECO:0000313" key="11">
    <source>
        <dbReference type="EMBL" id="KAK2561045.1"/>
    </source>
</evidence>
<feature type="region of interest" description="Disordered" evidence="9">
    <location>
        <begin position="771"/>
        <end position="839"/>
    </location>
</feature>
<comment type="subcellular location">
    <subcellularLocation>
        <location evidence="1">Endoplasmic reticulum membrane</location>
        <topology evidence="1">Multi-pass membrane protein</topology>
    </subcellularLocation>
</comment>
<feature type="region of interest" description="Disordered" evidence="9">
    <location>
        <begin position="276"/>
        <end position="310"/>
    </location>
</feature>
<evidence type="ECO:0000256" key="6">
    <source>
        <dbReference type="ARBA" id="ARBA00023098"/>
    </source>
</evidence>
<feature type="binding site" evidence="8">
    <location>
        <position position="72"/>
    </location>
    <ligand>
        <name>Mn(2+)</name>
        <dbReference type="ChEBI" id="CHEBI:29035"/>
    </ligand>
</feature>
<reference evidence="11" key="1">
    <citation type="journal article" date="2023" name="G3 (Bethesda)">
        <title>Whole genome assembly and annotation of the endangered Caribbean coral Acropora cervicornis.</title>
        <authorList>
            <person name="Selwyn J.D."/>
            <person name="Vollmer S.V."/>
        </authorList>
    </citation>
    <scope>NUCLEOTIDE SEQUENCE</scope>
    <source>
        <strain evidence="11">K2</strain>
    </source>
</reference>
<dbReference type="GO" id="GO:0006629">
    <property type="term" value="P:lipid metabolic process"/>
    <property type="evidence" value="ECO:0007669"/>
    <property type="project" value="UniProtKB-KW"/>
</dbReference>
<gene>
    <name evidence="11" type="ORF">P5673_016178</name>
</gene>
<keyword evidence="8" id="KW-0464">Manganese</keyword>
<evidence type="ECO:0000256" key="1">
    <source>
        <dbReference type="ARBA" id="ARBA00004477"/>
    </source>
</evidence>
<dbReference type="Pfam" id="PF05060">
    <property type="entry name" value="MGAT2"/>
    <property type="match status" value="1"/>
</dbReference>
<evidence type="ECO:0000256" key="9">
    <source>
        <dbReference type="SAM" id="MobiDB-lite"/>
    </source>
</evidence>
<dbReference type="GO" id="GO:0046872">
    <property type="term" value="F:metal ion binding"/>
    <property type="evidence" value="ECO:0007669"/>
    <property type="project" value="UniProtKB-KW"/>
</dbReference>
<dbReference type="GO" id="GO:0009312">
    <property type="term" value="P:oligosaccharide biosynthetic process"/>
    <property type="evidence" value="ECO:0007669"/>
    <property type="project" value="InterPro"/>
</dbReference>
<evidence type="ECO:0000256" key="7">
    <source>
        <dbReference type="ARBA" id="ARBA00023136"/>
    </source>
</evidence>
<keyword evidence="8" id="KW-0479">Metal-binding</keyword>
<dbReference type="Gene3D" id="3.90.550.10">
    <property type="entry name" value="Spore Coat Polysaccharide Biosynthesis Protein SpsA, Chain A"/>
    <property type="match status" value="1"/>
</dbReference>
<feature type="region of interest" description="Disordered" evidence="9">
    <location>
        <begin position="523"/>
        <end position="585"/>
    </location>
</feature>
<proteinExistence type="predicted"/>
<keyword evidence="12" id="KW-1185">Reference proteome</keyword>
<sequence>MEDINETYKVLSKITFCRKLVWTFGNEQEERTPEVLKAHWWNTMKKVFDEKDSFQLKRNETFRSDVLFMEDDIVVAPDFMEVMWFSLLVKNSVGNIHFSTLQGVGEENLVDHQPDTFVVSQVPLVQSIGYAFNSSMWEYIKTFREDALGHAEKDWPLYLGLMLLYNRNTTVFRIASPTISRIWHVGDSDSGSTDDPQTSGSYKPNTIPPWKRAREQRFLNQHKATVLPGIRDMYGRLCHPCEMALRTYKFSVILDSLEELAKTDVTRFGSFKASSPSHERRLAANTAQNEAQSEKLEDRSSSPKCGVGRKSPGWQYSGTNFLLVLHCVGHYMDRRFDVCELLLRLHANYESCETGVSTFQTLMRGQRYRVLLDLEMPHSPVNERLGMFMVKVAFLSESGKVLASSERSGMLHYQSSLLQSLNTVFYSLPMVLGISEEKQNVQITLFENYVEDSFHPAVGAHVVVLAKKIEIYSAALRIEAHFVGLRYVMKNWPVTSACMAIIINFLIISSVFFFAYSAFSPEDSFDEGEQPARPEDWGDGSTEEQGTICDRRTVQGESETESLDTASRQPSPGMPNAADVRGHGQSDGEMIRWASFPSCRWDLSFQGQERSSELHSSRSLNKGSLHYHSNDHVGFQDLPLSSSLRIQNDSYYVLSYRGGRARRGRGQRYGHDGPENGIPVSRTGSERRSPVMKPTTLRSRFSRMKVPEDDGLTSGSSTECVHMRTTNRRRRVKAFTSRNSSDSDDTCAKHCPRSHECMECDGISLTAPLKSRVPDGAASSSSEHLRNWTPGTLSKDESGPERSPSRGLSDNGDNDTTRSKRSVSKAKARFGLSIRKFWP</sequence>
<dbReference type="PANTHER" id="PTHR21212">
    <property type="entry name" value="BERNARDINELLI-SEIP CONGENITAL LIPODYSTROPHY 2 HOMOLOG BSCL2 PROTEIN"/>
    <property type="match status" value="1"/>
</dbReference>
<keyword evidence="3 10" id="KW-0812">Transmembrane</keyword>
<evidence type="ECO:0000256" key="8">
    <source>
        <dbReference type="PIRSR" id="PIRSR607754-2"/>
    </source>
</evidence>
<evidence type="ECO:0000256" key="5">
    <source>
        <dbReference type="ARBA" id="ARBA00022989"/>
    </source>
</evidence>
<name>A0AAD9QGU9_ACRCE</name>
<evidence type="ECO:0000256" key="10">
    <source>
        <dbReference type="SAM" id="Phobius"/>
    </source>
</evidence>
<accession>A0AAD9QGU9</accession>
<feature type="binding site" evidence="8">
    <location>
        <position position="184"/>
    </location>
    <ligand>
        <name>Mn(2+)</name>
        <dbReference type="ChEBI" id="CHEBI:29035"/>
    </ligand>
</feature>
<dbReference type="InterPro" id="IPR029044">
    <property type="entry name" value="Nucleotide-diphossugar_trans"/>
</dbReference>
<dbReference type="InterPro" id="IPR009617">
    <property type="entry name" value="Seipin"/>
</dbReference>
<reference evidence="11" key="2">
    <citation type="journal article" date="2023" name="Science">
        <title>Genomic signatures of disease resistance in endangered staghorn corals.</title>
        <authorList>
            <person name="Vollmer S.V."/>
            <person name="Selwyn J.D."/>
            <person name="Despard B.A."/>
            <person name="Roesel C.L."/>
        </authorList>
    </citation>
    <scope>NUCLEOTIDE SEQUENCE</scope>
    <source>
        <strain evidence="11">K2</strain>
    </source>
</reference>
<dbReference type="InterPro" id="IPR007754">
    <property type="entry name" value="GlcNAc_II"/>
</dbReference>
<dbReference type="EMBL" id="JARQWQ010000034">
    <property type="protein sequence ID" value="KAK2561045.1"/>
    <property type="molecule type" value="Genomic_DNA"/>
</dbReference>
<feature type="compositionally biased region" description="Basic and acidic residues" evidence="9">
    <location>
        <begin position="292"/>
        <end position="301"/>
    </location>
</feature>
<dbReference type="AlphaFoldDB" id="A0AAD9QGU9"/>
<dbReference type="GO" id="GO:0008455">
    <property type="term" value="F:alpha-1,6-mannosylglycoprotein 2-beta-N-acetylglucosaminyltransferase activity"/>
    <property type="evidence" value="ECO:0007669"/>
    <property type="project" value="InterPro"/>
</dbReference>
<feature type="compositionally biased region" description="Basic residues" evidence="9">
    <location>
        <begin position="819"/>
        <end position="828"/>
    </location>
</feature>
<dbReference type="Pfam" id="PF06775">
    <property type="entry name" value="Seipin"/>
    <property type="match status" value="1"/>
</dbReference>
<comment type="cofactor">
    <cofactor evidence="8">
        <name>Mn(2+)</name>
        <dbReference type="ChEBI" id="CHEBI:29035"/>
    </cofactor>
</comment>
<keyword evidence="5 10" id="KW-1133">Transmembrane helix</keyword>
<feature type="region of interest" description="Disordered" evidence="9">
    <location>
        <begin position="662"/>
        <end position="752"/>
    </location>
</feature>
<dbReference type="CDD" id="cd23995">
    <property type="entry name" value="Seipin_BSCL2_like"/>
    <property type="match status" value="1"/>
</dbReference>
<feature type="transmembrane region" description="Helical" evidence="10">
    <location>
        <begin position="494"/>
        <end position="516"/>
    </location>
</feature>
<evidence type="ECO:0000313" key="12">
    <source>
        <dbReference type="Proteomes" id="UP001249851"/>
    </source>
</evidence>
<organism evidence="11 12">
    <name type="scientific">Acropora cervicornis</name>
    <name type="common">Staghorn coral</name>
    <dbReference type="NCBI Taxonomy" id="6130"/>
    <lineage>
        <taxon>Eukaryota</taxon>
        <taxon>Metazoa</taxon>
        <taxon>Cnidaria</taxon>
        <taxon>Anthozoa</taxon>
        <taxon>Hexacorallia</taxon>
        <taxon>Scleractinia</taxon>
        <taxon>Astrocoeniina</taxon>
        <taxon>Acroporidae</taxon>
        <taxon>Acropora</taxon>
    </lineage>
</organism>
<dbReference type="Proteomes" id="UP001249851">
    <property type="component" value="Unassembled WGS sequence"/>
</dbReference>
<dbReference type="GO" id="GO:0005789">
    <property type="term" value="C:endoplasmic reticulum membrane"/>
    <property type="evidence" value="ECO:0007669"/>
    <property type="project" value="UniProtKB-SubCell"/>
</dbReference>
<protein>
    <recommendedName>
        <fullName evidence="2">Seipin</fullName>
    </recommendedName>
</protein>
<dbReference type="GO" id="GO:0005795">
    <property type="term" value="C:Golgi stack"/>
    <property type="evidence" value="ECO:0007669"/>
    <property type="project" value="InterPro"/>
</dbReference>
<dbReference type="GO" id="GO:0140042">
    <property type="term" value="P:lipid droplet formation"/>
    <property type="evidence" value="ECO:0007669"/>
    <property type="project" value="UniProtKB-ARBA"/>
</dbReference>
<keyword evidence="7 10" id="KW-0472">Membrane</keyword>
<dbReference type="PANTHER" id="PTHR21212:SF0">
    <property type="entry name" value="SEIPIN"/>
    <property type="match status" value="1"/>
</dbReference>
<comment type="caution">
    <text evidence="11">The sequence shown here is derived from an EMBL/GenBank/DDBJ whole genome shotgun (WGS) entry which is preliminary data.</text>
</comment>
<keyword evidence="6" id="KW-0443">Lipid metabolism</keyword>
<feature type="compositionally biased region" description="Polar residues" evidence="9">
    <location>
        <begin position="189"/>
        <end position="204"/>
    </location>
</feature>